<dbReference type="GO" id="GO:0000160">
    <property type="term" value="P:phosphorelay signal transduction system"/>
    <property type="evidence" value="ECO:0007669"/>
    <property type="project" value="InterPro"/>
</dbReference>
<accession>A0A6M8UN59</accession>
<keyword evidence="6" id="KW-1185">Reference proteome</keyword>
<dbReference type="SUPFAM" id="SSF46894">
    <property type="entry name" value="C-terminal effector domain of the bipartite response regulators"/>
    <property type="match status" value="1"/>
</dbReference>
<dbReference type="Proteomes" id="UP000505325">
    <property type="component" value="Chromosome"/>
</dbReference>
<dbReference type="SMART" id="SM00862">
    <property type="entry name" value="Trans_reg_C"/>
    <property type="match status" value="1"/>
</dbReference>
<sequence>MDDKKHQGVTLCATVDFYPELNQLVNKNSGKVVGLNWPTARCLSILIEHYGEVVPQEYFIEHVWSVKNIVVSNNTFVQNISLLRRSLRSVGIDSDVIVTIKGRGYIIPLTFSIENFDITTNDWRTSSLSPTPEHCVEEPRSIEERPLSEDKERLHQPLQLFWCICSGITIAAAILLLFLSVYLYYFPYKKIEYVFFNQDKDGCKFYFDREREGASNIIDKVKRVDVIDCQKKSEIYITAYEEVPHYTVIQCRYAIEDKIRNNVCSSAVHFSNESD</sequence>
<keyword evidence="3" id="KW-0472">Membrane</keyword>
<evidence type="ECO:0000256" key="1">
    <source>
        <dbReference type="ARBA" id="ARBA00023125"/>
    </source>
</evidence>
<evidence type="ECO:0000256" key="3">
    <source>
        <dbReference type="SAM" id="Phobius"/>
    </source>
</evidence>
<feature type="DNA-binding region" description="OmpR/PhoB-type" evidence="2">
    <location>
        <begin position="7"/>
        <end position="109"/>
    </location>
</feature>
<organism evidence="5 6">
    <name type="scientific">Paramixta manurensis</name>
    <dbReference type="NCBI Taxonomy" id="2740817"/>
    <lineage>
        <taxon>Bacteria</taxon>
        <taxon>Pseudomonadati</taxon>
        <taxon>Pseudomonadota</taxon>
        <taxon>Gammaproteobacteria</taxon>
        <taxon>Enterobacterales</taxon>
        <taxon>Erwiniaceae</taxon>
        <taxon>Paramixta</taxon>
    </lineage>
</organism>
<dbReference type="InterPro" id="IPR001867">
    <property type="entry name" value="OmpR/PhoB-type_DNA-bd"/>
</dbReference>
<name>A0A6M8UN59_9GAMM</name>
<gene>
    <name evidence="5" type="ORF">PMPD1_3445</name>
</gene>
<reference evidence="5 6" key="1">
    <citation type="submission" date="2020-06" db="EMBL/GenBank/DDBJ databases">
        <title>Genome sequence of Paramixta manurensis strain PD-1.</title>
        <authorList>
            <person name="Lee C.W."/>
            <person name="Kim J."/>
        </authorList>
    </citation>
    <scope>NUCLEOTIDE SEQUENCE [LARGE SCALE GENOMIC DNA]</scope>
    <source>
        <strain evidence="5 6">PD-1</strain>
    </source>
</reference>
<dbReference type="PROSITE" id="PS51755">
    <property type="entry name" value="OMPR_PHOB"/>
    <property type="match status" value="1"/>
</dbReference>
<feature type="transmembrane region" description="Helical" evidence="3">
    <location>
        <begin position="160"/>
        <end position="185"/>
    </location>
</feature>
<dbReference type="KEGG" id="pmak:PMPD1_3445"/>
<keyword evidence="3" id="KW-0812">Transmembrane</keyword>
<protein>
    <recommendedName>
        <fullName evidence="4">OmpR/PhoB-type domain-containing protein</fullName>
    </recommendedName>
</protein>
<dbReference type="EMBL" id="CP054212">
    <property type="protein sequence ID" value="QKJ88362.1"/>
    <property type="molecule type" value="Genomic_DNA"/>
</dbReference>
<dbReference type="GO" id="GO:0003677">
    <property type="term" value="F:DNA binding"/>
    <property type="evidence" value="ECO:0007669"/>
    <property type="project" value="UniProtKB-UniRule"/>
</dbReference>
<dbReference type="Pfam" id="PF00486">
    <property type="entry name" value="Trans_reg_C"/>
    <property type="match status" value="1"/>
</dbReference>
<dbReference type="Gene3D" id="1.10.10.10">
    <property type="entry name" value="Winged helix-like DNA-binding domain superfamily/Winged helix DNA-binding domain"/>
    <property type="match status" value="1"/>
</dbReference>
<dbReference type="AlphaFoldDB" id="A0A6M8UN59"/>
<keyword evidence="3" id="KW-1133">Transmembrane helix</keyword>
<evidence type="ECO:0000313" key="5">
    <source>
        <dbReference type="EMBL" id="QKJ88362.1"/>
    </source>
</evidence>
<proteinExistence type="predicted"/>
<keyword evidence="1 2" id="KW-0238">DNA-binding</keyword>
<feature type="domain" description="OmpR/PhoB-type" evidence="4">
    <location>
        <begin position="7"/>
        <end position="109"/>
    </location>
</feature>
<dbReference type="RefSeq" id="WP_173635230.1">
    <property type="nucleotide sequence ID" value="NZ_CP054212.1"/>
</dbReference>
<evidence type="ECO:0000313" key="6">
    <source>
        <dbReference type="Proteomes" id="UP000505325"/>
    </source>
</evidence>
<dbReference type="InterPro" id="IPR016032">
    <property type="entry name" value="Sig_transdc_resp-reg_C-effctor"/>
</dbReference>
<dbReference type="InterPro" id="IPR036388">
    <property type="entry name" value="WH-like_DNA-bd_sf"/>
</dbReference>
<evidence type="ECO:0000259" key="4">
    <source>
        <dbReference type="PROSITE" id="PS51755"/>
    </source>
</evidence>
<dbReference type="CDD" id="cd00383">
    <property type="entry name" value="trans_reg_C"/>
    <property type="match status" value="1"/>
</dbReference>
<dbReference type="GO" id="GO:0006355">
    <property type="term" value="P:regulation of DNA-templated transcription"/>
    <property type="evidence" value="ECO:0007669"/>
    <property type="project" value="InterPro"/>
</dbReference>
<evidence type="ECO:0000256" key="2">
    <source>
        <dbReference type="PROSITE-ProRule" id="PRU01091"/>
    </source>
</evidence>